<dbReference type="InterPro" id="IPR006456">
    <property type="entry name" value="ZF_HD_homeobox_Cys/His_dimer"/>
</dbReference>
<evidence type="ECO:0000313" key="6">
    <source>
        <dbReference type="Proteomes" id="UP001632038"/>
    </source>
</evidence>
<dbReference type="PANTHER" id="PTHR31948:SF148">
    <property type="entry name" value="MINI ZINC FINGER PROTEIN 3"/>
    <property type="match status" value="1"/>
</dbReference>
<evidence type="ECO:0000259" key="4">
    <source>
        <dbReference type="PROSITE" id="PS51523"/>
    </source>
</evidence>
<keyword evidence="6" id="KW-1185">Reference proteome</keyword>
<dbReference type="Proteomes" id="UP001632038">
    <property type="component" value="Unassembled WGS sequence"/>
</dbReference>
<dbReference type="Pfam" id="PF04770">
    <property type="entry name" value="ZF-HD_dimer"/>
    <property type="match status" value="2"/>
</dbReference>
<sequence length="116" mass="13435">MEDRGECRKAHWHMSGKIDGCQEFKARASYNDGGEYCSICNCHMNYHKKLVPRVTHVTEIVYTECHKYHDKNGSQVKDGCREFRKKSDNLANICAACGCDKSFHRNEVTKEVITRF</sequence>
<keyword evidence="3" id="KW-0862">Zinc</keyword>
<dbReference type="PROSITE" id="PS51523">
    <property type="entry name" value="ZF_HD_DIMER"/>
    <property type="match status" value="2"/>
</dbReference>
<accession>A0ABD3C164</accession>
<comment type="caution">
    <text evidence="5">The sequence shown here is derived from an EMBL/GenBank/DDBJ whole genome shotgun (WGS) entry which is preliminary data.</text>
</comment>
<evidence type="ECO:0000313" key="5">
    <source>
        <dbReference type="EMBL" id="KAL3623322.1"/>
    </source>
</evidence>
<feature type="domain" description="ZF-HD dimerization-type" evidence="4">
    <location>
        <begin position="4"/>
        <end position="50"/>
    </location>
</feature>
<evidence type="ECO:0000256" key="2">
    <source>
        <dbReference type="ARBA" id="ARBA00022771"/>
    </source>
</evidence>
<dbReference type="PANTHER" id="PTHR31948">
    <property type="entry name" value="ZINC-FINGER HOMEODOMAIN PROTEIN 2"/>
    <property type="match status" value="1"/>
</dbReference>
<keyword evidence="1" id="KW-0479">Metal-binding</keyword>
<dbReference type="AlphaFoldDB" id="A0ABD3C164"/>
<reference evidence="6" key="1">
    <citation type="journal article" date="2024" name="IScience">
        <title>Strigolactones Initiate the Formation of Haustorium-like Structures in Castilleja.</title>
        <authorList>
            <person name="Buerger M."/>
            <person name="Peterson D."/>
            <person name="Chory J."/>
        </authorList>
    </citation>
    <scope>NUCLEOTIDE SEQUENCE [LARGE SCALE GENOMIC DNA]</scope>
</reference>
<organism evidence="5 6">
    <name type="scientific">Castilleja foliolosa</name>
    <dbReference type="NCBI Taxonomy" id="1961234"/>
    <lineage>
        <taxon>Eukaryota</taxon>
        <taxon>Viridiplantae</taxon>
        <taxon>Streptophyta</taxon>
        <taxon>Embryophyta</taxon>
        <taxon>Tracheophyta</taxon>
        <taxon>Spermatophyta</taxon>
        <taxon>Magnoliopsida</taxon>
        <taxon>eudicotyledons</taxon>
        <taxon>Gunneridae</taxon>
        <taxon>Pentapetalae</taxon>
        <taxon>asterids</taxon>
        <taxon>lamiids</taxon>
        <taxon>Lamiales</taxon>
        <taxon>Orobanchaceae</taxon>
        <taxon>Pedicularideae</taxon>
        <taxon>Castillejinae</taxon>
        <taxon>Castilleja</taxon>
    </lineage>
</organism>
<evidence type="ECO:0000256" key="1">
    <source>
        <dbReference type="ARBA" id="ARBA00022723"/>
    </source>
</evidence>
<dbReference type="GO" id="GO:0008270">
    <property type="term" value="F:zinc ion binding"/>
    <property type="evidence" value="ECO:0007669"/>
    <property type="project" value="UniProtKB-KW"/>
</dbReference>
<proteinExistence type="predicted"/>
<evidence type="ECO:0000256" key="3">
    <source>
        <dbReference type="ARBA" id="ARBA00022833"/>
    </source>
</evidence>
<protein>
    <recommendedName>
        <fullName evidence="4">ZF-HD dimerization-type domain-containing protein</fullName>
    </recommendedName>
</protein>
<dbReference type="EMBL" id="JAVIJP010000054">
    <property type="protein sequence ID" value="KAL3623322.1"/>
    <property type="molecule type" value="Genomic_DNA"/>
</dbReference>
<name>A0ABD3C164_9LAMI</name>
<keyword evidence="2" id="KW-0863">Zinc-finger</keyword>
<feature type="domain" description="ZF-HD dimerization-type" evidence="4">
    <location>
        <begin position="62"/>
        <end position="107"/>
    </location>
</feature>
<gene>
    <name evidence="5" type="ORF">CASFOL_032138</name>
</gene>